<dbReference type="RefSeq" id="WP_152623138.1">
    <property type="nucleotide sequence ID" value="NZ_JQKF01000014.1"/>
</dbReference>
<organism evidence="1 2">
    <name type="scientific">Ferrimicrobium acidiphilum DSM 19497</name>
    <dbReference type="NCBI Taxonomy" id="1121877"/>
    <lineage>
        <taxon>Bacteria</taxon>
        <taxon>Bacillati</taxon>
        <taxon>Actinomycetota</taxon>
        <taxon>Acidimicrobiia</taxon>
        <taxon>Acidimicrobiales</taxon>
        <taxon>Acidimicrobiaceae</taxon>
        <taxon>Ferrimicrobium</taxon>
    </lineage>
</organism>
<dbReference type="eggNOG" id="ENOG5030B0R">
    <property type="taxonomic scope" value="Bacteria"/>
</dbReference>
<sequence length="203" mass="21749">MASNRPVSYWRRSGEDRFEQRQLNRGKWVKRGMIGFGALLVISIPFEFHEYAASTALSTKEVILRANELQLGSTPVVDYGPNGRVAVRLFGTGAWIKPAANHLCNTVGPWTGVVGHIKVGFLEANEGATAIVAASCQTTDGLSRLIVGRYRPSGVLAAIMLPSARQVTTATVIATPSTLYIKSPVYANRSASGKSSETVIGSL</sequence>
<name>A0A0D8FU46_9ACTN</name>
<accession>A0A0D8FU46</accession>
<comment type="caution">
    <text evidence="1">The sequence shown here is derived from an EMBL/GenBank/DDBJ whole genome shotgun (WGS) entry which is preliminary data.</text>
</comment>
<evidence type="ECO:0000313" key="2">
    <source>
        <dbReference type="Proteomes" id="UP000032336"/>
    </source>
</evidence>
<proteinExistence type="predicted"/>
<evidence type="ECO:0000313" key="1">
    <source>
        <dbReference type="EMBL" id="KJE76656.1"/>
    </source>
</evidence>
<dbReference type="GeneID" id="78372764"/>
<gene>
    <name evidence="1" type="ORF">FEAC_15850</name>
</gene>
<dbReference type="Proteomes" id="UP000032336">
    <property type="component" value="Unassembled WGS sequence"/>
</dbReference>
<reference evidence="1 2" key="1">
    <citation type="submission" date="2015-01" db="EMBL/GenBank/DDBJ databases">
        <title>Draft genome of the acidophilic iron oxidizer Ferrimicrobium acidiphilum strain T23.</title>
        <authorList>
            <person name="Poehlein A."/>
            <person name="Eisen S."/>
            <person name="Schloemann M."/>
            <person name="Johnson B.D."/>
            <person name="Daniel R."/>
            <person name="Muehling M."/>
        </authorList>
    </citation>
    <scope>NUCLEOTIDE SEQUENCE [LARGE SCALE GENOMIC DNA]</scope>
    <source>
        <strain evidence="1 2">T23</strain>
    </source>
</reference>
<dbReference type="AlphaFoldDB" id="A0A0D8FU46"/>
<dbReference type="EMBL" id="JXUW01000013">
    <property type="protein sequence ID" value="KJE76656.1"/>
    <property type="molecule type" value="Genomic_DNA"/>
</dbReference>
<dbReference type="OrthoDB" id="10017080at2"/>
<protein>
    <submittedName>
        <fullName evidence="1">Uncharacterized protein</fullName>
    </submittedName>
</protein>
<keyword evidence="2" id="KW-1185">Reference proteome</keyword>